<reference evidence="1 2" key="1">
    <citation type="journal article" date="2022" name="bioRxiv">
        <title>The genome of the oomycete Peronosclerospora sorghi, a cosmopolitan pathogen of maize and sorghum, is inflated with dispersed pseudogenes.</title>
        <authorList>
            <person name="Fletcher K."/>
            <person name="Martin F."/>
            <person name="Isakeit T."/>
            <person name="Cavanaugh K."/>
            <person name="Magill C."/>
            <person name="Michelmore R."/>
        </authorList>
    </citation>
    <scope>NUCLEOTIDE SEQUENCE [LARGE SCALE GENOMIC DNA]</scope>
    <source>
        <strain evidence="1">P6</strain>
    </source>
</reference>
<evidence type="ECO:0000313" key="2">
    <source>
        <dbReference type="Proteomes" id="UP001163321"/>
    </source>
</evidence>
<proteinExistence type="predicted"/>
<keyword evidence="2" id="KW-1185">Reference proteome</keyword>
<gene>
    <name evidence="1" type="ORF">PsorP6_003429</name>
</gene>
<protein>
    <submittedName>
        <fullName evidence="1">Uncharacterized protein</fullName>
    </submittedName>
</protein>
<name>A0ACC0VKE7_9STRA</name>
<dbReference type="Proteomes" id="UP001163321">
    <property type="component" value="Chromosome 8"/>
</dbReference>
<comment type="caution">
    <text evidence="1">The sequence shown here is derived from an EMBL/GenBank/DDBJ whole genome shotgun (WGS) entry which is preliminary data.</text>
</comment>
<organism evidence="1 2">
    <name type="scientific">Peronosclerospora sorghi</name>
    <dbReference type="NCBI Taxonomy" id="230839"/>
    <lineage>
        <taxon>Eukaryota</taxon>
        <taxon>Sar</taxon>
        <taxon>Stramenopiles</taxon>
        <taxon>Oomycota</taxon>
        <taxon>Peronosporomycetes</taxon>
        <taxon>Peronosporales</taxon>
        <taxon>Peronosporaceae</taxon>
        <taxon>Peronosclerospora</taxon>
    </lineage>
</organism>
<sequence length="115" mass="13001">MQFIPDQQGTYMEWSFEGVMCHGFFKPETSVAILNFCLQEAMVTITYRVLDANTSTPQRFNMETCLYRVPVNGNCVESRHDLYSFSAAPGTGLIRPSMSTKSRTRERDVASPSLC</sequence>
<accession>A0ACC0VKE7</accession>
<dbReference type="EMBL" id="CM047587">
    <property type="protein sequence ID" value="KAI9906328.1"/>
    <property type="molecule type" value="Genomic_DNA"/>
</dbReference>
<evidence type="ECO:0000313" key="1">
    <source>
        <dbReference type="EMBL" id="KAI9906328.1"/>
    </source>
</evidence>